<evidence type="ECO:0000313" key="2">
    <source>
        <dbReference type="Proteomes" id="UP001162891"/>
    </source>
</evidence>
<proteinExistence type="predicted"/>
<dbReference type="EMBL" id="AP025591">
    <property type="protein sequence ID" value="BDG01490.1"/>
    <property type="molecule type" value="Genomic_DNA"/>
</dbReference>
<name>A0ABM7WPU4_9BACT</name>
<accession>A0ABM7WPU4</accession>
<dbReference type="Proteomes" id="UP001162891">
    <property type="component" value="Chromosome"/>
</dbReference>
<evidence type="ECO:0000313" key="1">
    <source>
        <dbReference type="EMBL" id="BDG01490.1"/>
    </source>
</evidence>
<gene>
    <name evidence="1" type="ORF">AMOR_04860</name>
</gene>
<keyword evidence="2" id="KW-1185">Reference proteome</keyword>
<sequence>MWPFRKKPDPAPPPRAWGPVDTLFATYVLDVIGHLTPEKERSVMSMAPKLRQALGTTATEWRAVVAEALHLSATIDIAILDLWHTNGDAAKAAGTTLTPDAFAGMFVEEYSKDGSRVDVWPGDALDRAKARIARRS</sequence>
<organism evidence="1 2">
    <name type="scientific">Anaeromyxobacter oryzae</name>
    <dbReference type="NCBI Taxonomy" id="2918170"/>
    <lineage>
        <taxon>Bacteria</taxon>
        <taxon>Pseudomonadati</taxon>
        <taxon>Myxococcota</taxon>
        <taxon>Myxococcia</taxon>
        <taxon>Myxococcales</taxon>
        <taxon>Cystobacterineae</taxon>
        <taxon>Anaeromyxobacteraceae</taxon>
        <taxon>Anaeromyxobacter</taxon>
    </lineage>
</organism>
<reference evidence="2" key="1">
    <citation type="journal article" date="2022" name="Int. J. Syst. Evol. Microbiol.">
        <title>Anaeromyxobacter oryzae sp. nov., Anaeromyxobacter diazotrophicus sp. nov. and Anaeromyxobacter paludicola sp. nov., isolated from paddy soils.</title>
        <authorList>
            <person name="Itoh H."/>
            <person name="Xu Z."/>
            <person name="Mise K."/>
            <person name="Masuda Y."/>
            <person name="Ushijima N."/>
            <person name="Hayakawa C."/>
            <person name="Shiratori Y."/>
            <person name="Senoo K."/>
        </authorList>
    </citation>
    <scope>NUCLEOTIDE SEQUENCE [LARGE SCALE GENOMIC DNA]</scope>
    <source>
        <strain evidence="2">Red232</strain>
    </source>
</reference>
<protein>
    <submittedName>
        <fullName evidence="1">Uncharacterized protein</fullName>
    </submittedName>
</protein>